<dbReference type="CDD" id="cd09607">
    <property type="entry name" value="M3B_PepF"/>
    <property type="match status" value="1"/>
</dbReference>
<evidence type="ECO:0000256" key="3">
    <source>
        <dbReference type="ARBA" id="ARBA00022801"/>
    </source>
</evidence>
<protein>
    <submittedName>
        <fullName evidence="9">M3 family oligoendopeptidase</fullName>
    </submittedName>
</protein>
<evidence type="ECO:0000259" key="8">
    <source>
        <dbReference type="Pfam" id="PF08439"/>
    </source>
</evidence>
<feature type="domain" description="Peptidase M3A/M3B catalytic" evidence="7">
    <location>
        <begin position="195"/>
        <end position="576"/>
    </location>
</feature>
<evidence type="ECO:0000313" key="10">
    <source>
        <dbReference type="Proteomes" id="UP000487649"/>
    </source>
</evidence>
<dbReference type="PANTHER" id="PTHR34217:SF1">
    <property type="entry name" value="CARBOXYPEPTIDASE 1"/>
    <property type="match status" value="1"/>
</dbReference>
<dbReference type="GeneID" id="60059966"/>
<evidence type="ECO:0000259" key="7">
    <source>
        <dbReference type="Pfam" id="PF01432"/>
    </source>
</evidence>
<dbReference type="EMBL" id="WMQE01000008">
    <property type="protein sequence ID" value="MTK20779.1"/>
    <property type="molecule type" value="Genomic_DNA"/>
</dbReference>
<dbReference type="Gene3D" id="1.20.140.70">
    <property type="entry name" value="Oligopeptidase f, N-terminal domain"/>
    <property type="match status" value="1"/>
</dbReference>
<evidence type="ECO:0000256" key="2">
    <source>
        <dbReference type="ARBA" id="ARBA00022723"/>
    </source>
</evidence>
<keyword evidence="3 6" id="KW-0378">Hydrolase</keyword>
<dbReference type="InterPro" id="IPR001333">
    <property type="entry name" value="Peptidase_M32_Taq"/>
</dbReference>
<dbReference type="Pfam" id="PF08439">
    <property type="entry name" value="Peptidase_M3_N"/>
    <property type="match status" value="1"/>
</dbReference>
<dbReference type="InterPro" id="IPR013647">
    <property type="entry name" value="OligopepF_N_dom"/>
</dbReference>
<dbReference type="NCBIfam" id="TIGR02290">
    <property type="entry name" value="M3_fam_3"/>
    <property type="match status" value="1"/>
</dbReference>
<comment type="similarity">
    <text evidence="6">Belongs to the peptidase M3 family.</text>
</comment>
<evidence type="ECO:0000256" key="5">
    <source>
        <dbReference type="ARBA" id="ARBA00023049"/>
    </source>
</evidence>
<comment type="cofactor">
    <cofactor evidence="6">
        <name>Zn(2+)</name>
        <dbReference type="ChEBI" id="CHEBI:29105"/>
    </cofactor>
    <text evidence="6">Binds 1 zinc ion.</text>
</comment>
<dbReference type="InterPro" id="IPR034006">
    <property type="entry name" value="M3B_PepF_2"/>
</dbReference>
<keyword evidence="4 6" id="KW-0862">Zinc</keyword>
<dbReference type="GO" id="GO:0004222">
    <property type="term" value="F:metalloendopeptidase activity"/>
    <property type="evidence" value="ECO:0007669"/>
    <property type="project" value="InterPro"/>
</dbReference>
<gene>
    <name evidence="9" type="ORF">GMA92_04915</name>
</gene>
<keyword evidence="1 6" id="KW-0645">Protease</keyword>
<feature type="domain" description="Oligopeptidase F N-terminal" evidence="8">
    <location>
        <begin position="115"/>
        <end position="174"/>
    </location>
</feature>
<evidence type="ECO:0000256" key="4">
    <source>
        <dbReference type="ARBA" id="ARBA00022833"/>
    </source>
</evidence>
<dbReference type="InterPro" id="IPR042088">
    <property type="entry name" value="OligoPept_F_C"/>
</dbReference>
<proteinExistence type="inferred from homology"/>
<evidence type="ECO:0000256" key="1">
    <source>
        <dbReference type="ARBA" id="ARBA00022670"/>
    </source>
</evidence>
<evidence type="ECO:0000256" key="6">
    <source>
        <dbReference type="RuleBase" id="RU003435"/>
    </source>
</evidence>
<dbReference type="InterPro" id="IPR001567">
    <property type="entry name" value="Pept_M3A_M3B_dom"/>
</dbReference>
<reference evidence="9 10" key="1">
    <citation type="journal article" date="2019" name="Nat. Med.">
        <title>A library of human gut bacterial isolates paired with longitudinal multiomics data enables mechanistic microbiome research.</title>
        <authorList>
            <person name="Poyet M."/>
            <person name="Groussin M."/>
            <person name="Gibbons S.M."/>
            <person name="Avila-Pacheco J."/>
            <person name="Jiang X."/>
            <person name="Kearney S.M."/>
            <person name="Perrotta A.R."/>
            <person name="Berdy B."/>
            <person name="Zhao S."/>
            <person name="Lieberman T.D."/>
            <person name="Swanson P.K."/>
            <person name="Smith M."/>
            <person name="Roesemann S."/>
            <person name="Alexander J.E."/>
            <person name="Rich S.A."/>
            <person name="Livny J."/>
            <person name="Vlamakis H."/>
            <person name="Clish C."/>
            <person name="Bullock K."/>
            <person name="Deik A."/>
            <person name="Scott J."/>
            <person name="Pierce K.A."/>
            <person name="Xavier R.J."/>
            <person name="Alm E.J."/>
        </authorList>
    </citation>
    <scope>NUCLEOTIDE SEQUENCE [LARGE SCALE GENOMIC DNA]</scope>
    <source>
        <strain evidence="9 10">BIOML-A198</strain>
    </source>
</reference>
<keyword evidence="5 6" id="KW-0482">Metalloprotease</keyword>
<dbReference type="RefSeq" id="WP_006783758.1">
    <property type="nucleotide sequence ID" value="NZ_CABJBH010000013.1"/>
</dbReference>
<dbReference type="GO" id="GO:0004181">
    <property type="term" value="F:metallocarboxypeptidase activity"/>
    <property type="evidence" value="ECO:0007669"/>
    <property type="project" value="InterPro"/>
</dbReference>
<dbReference type="Pfam" id="PF01432">
    <property type="entry name" value="Peptidase_M3"/>
    <property type="match status" value="1"/>
</dbReference>
<dbReference type="OrthoDB" id="9769691at2"/>
<keyword evidence="2 6" id="KW-0479">Metal-binding</keyword>
<dbReference type="AlphaFoldDB" id="A0A173R5D6"/>
<dbReference type="GO" id="GO:0046872">
    <property type="term" value="F:metal ion binding"/>
    <property type="evidence" value="ECO:0007669"/>
    <property type="project" value="UniProtKB-UniRule"/>
</dbReference>
<comment type="caution">
    <text evidence="9">The sequence shown here is derived from an EMBL/GenBank/DDBJ whole genome shotgun (WGS) entry which is preliminary data.</text>
</comment>
<name>A0A173R5D6_9FIRM</name>
<dbReference type="GO" id="GO:0006508">
    <property type="term" value="P:proteolysis"/>
    <property type="evidence" value="ECO:0007669"/>
    <property type="project" value="UniProtKB-KW"/>
</dbReference>
<dbReference type="PANTHER" id="PTHR34217">
    <property type="entry name" value="METAL-DEPENDENT CARBOXYPEPTIDASE"/>
    <property type="match status" value="1"/>
</dbReference>
<organism evidence="9 10">
    <name type="scientific">Turicibacter sanguinis</name>
    <dbReference type="NCBI Taxonomy" id="154288"/>
    <lineage>
        <taxon>Bacteria</taxon>
        <taxon>Bacillati</taxon>
        <taxon>Bacillota</taxon>
        <taxon>Erysipelotrichia</taxon>
        <taxon>Erysipelotrichales</taxon>
        <taxon>Turicibacteraceae</taxon>
        <taxon>Turicibacter</taxon>
    </lineage>
</organism>
<dbReference type="Gene3D" id="1.10.1370.20">
    <property type="entry name" value="Oligoendopeptidase f, C-terminal domain"/>
    <property type="match status" value="1"/>
</dbReference>
<dbReference type="Proteomes" id="UP000487649">
    <property type="component" value="Unassembled WGS sequence"/>
</dbReference>
<dbReference type="SUPFAM" id="SSF55486">
    <property type="entry name" value="Metalloproteases ('zincins'), catalytic domain"/>
    <property type="match status" value="1"/>
</dbReference>
<accession>A0A173R5D6</accession>
<sequence length="597" mass="68005">MKTTWDLTALYESFESENFLNDLKKVDELTQSYNHFANQISNSTQETKTLLLQYLNFQQELNDLFGRLFSYCSLTLSTDTTNKSALKYSDVLNEKSSSLAKSDTVLNHWIGNLKDLDTLLKTDANLEAHTFFFKELQRFSHYLLSDNEESIIAKMQNTGSIAWAKLKDTITSQLIVEVELNGEVKSMPLAMARNLAHDPSAEVRKSAYECELKAYEKVEDSLAACLSNIKGEVITTATLRGYESPLDETLIKSRMTRQTLDAMLEAIEESLPKFREFLRLKASLLGHKGGLPFYDLFAPVCDQPQTFDYERGTEFVLKQFSTFSDTLANYAKKAIDEAWIDVYPKQGKVGGAFCSNLHWIKQSRFLLNYGDQFSDVVTLAHELGHGFHGECLTKESSLNSSYPMPVAETASTFCETIIKKAAIKNGTDDEIFRILETELTDSTQIIVDIYSRYLFETELFKERAQGSISSKELQDMMIKAQKEAYGNGLDFESLHPYMWACKPHYYDASANFYNFPYAFGLLFAKGLYAKYQEVGSEFVKSYEQLLSITGKNSAEEIARTVDIDLTKKEFWQTSLKLITDDIQTFKELAKKKYPTLL</sequence>
<dbReference type="InterPro" id="IPR011977">
    <property type="entry name" value="Pept_M3B_clade3"/>
</dbReference>
<evidence type="ECO:0000313" key="9">
    <source>
        <dbReference type="EMBL" id="MTK20779.1"/>
    </source>
</evidence>